<dbReference type="EMBL" id="JAAGUZ010000064">
    <property type="protein sequence ID" value="NEW46925.1"/>
    <property type="molecule type" value="Genomic_DNA"/>
</dbReference>
<sequence length="204" mass="22789">MYEAVSGHNKSTGDKIEPVTLEQLKALAPKTDSDKLARYLPHLNTAMRDAGIVEPKRKAAFLAQVVHETDRLRTLTEYGSKGYFERNYGSSTAVGRDLGNTRPGDGARYRGRGALQITGRHNYEKAGKALDVDFIRDPELAAKPEHAFDIATWFWESKRLNDRADDVRSPSDFDAITRTINGGSNGLDERREYYAEARKILGAD</sequence>
<dbReference type="PANTHER" id="PTHR22595:SF79">
    <property type="entry name" value="CHITINASE 12"/>
    <property type="match status" value="1"/>
</dbReference>
<evidence type="ECO:0000259" key="3">
    <source>
        <dbReference type="Pfam" id="PF00182"/>
    </source>
</evidence>
<dbReference type="SUPFAM" id="SSF53955">
    <property type="entry name" value="Lysozyme-like"/>
    <property type="match status" value="1"/>
</dbReference>
<dbReference type="InterPro" id="IPR000726">
    <property type="entry name" value="Glyco_hydro_19_cat"/>
</dbReference>
<keyword evidence="1" id="KW-0611">Plant defense</keyword>
<evidence type="ECO:0000256" key="1">
    <source>
        <dbReference type="ARBA" id="ARBA00022821"/>
    </source>
</evidence>
<dbReference type="PANTHER" id="PTHR22595">
    <property type="entry name" value="CHITINASE-RELATED"/>
    <property type="match status" value="1"/>
</dbReference>
<feature type="domain" description="Glycoside hydrolase family 19 catalytic" evidence="3">
    <location>
        <begin position="55"/>
        <end position="160"/>
    </location>
</feature>
<comment type="caution">
    <text evidence="4">The sequence shown here is derived from an EMBL/GenBank/DDBJ whole genome shotgun (WGS) entry which is preliminary data.</text>
</comment>
<dbReference type="GO" id="GO:0016998">
    <property type="term" value="P:cell wall macromolecule catabolic process"/>
    <property type="evidence" value="ECO:0007669"/>
    <property type="project" value="InterPro"/>
</dbReference>
<keyword evidence="2" id="KW-1015">Disulfide bond</keyword>
<reference evidence="4 5" key="1">
    <citation type="submission" date="2020-01" db="EMBL/GenBank/DDBJ databases">
        <title>Genetics and antimicrobial susceptibilities of Nocardia species isolated from the soil; a comparison with species isolated from humans.</title>
        <authorList>
            <person name="Carrasco G."/>
            <person name="Monzon S."/>
            <person name="Sansegundo M."/>
            <person name="Garcia E."/>
            <person name="Garrido N."/>
            <person name="Medina M.J."/>
            <person name="Villalon P."/>
            <person name="Ramirez-Arocha A.C."/>
            <person name="Jimenez P."/>
            <person name="Cuesta I."/>
            <person name="Valdezate S."/>
        </authorList>
    </citation>
    <scope>NUCLEOTIDE SEQUENCE [LARGE SCALE GENOMIC DNA]</scope>
    <source>
        <strain evidence="4 5">CNM20110639</strain>
    </source>
</reference>
<evidence type="ECO:0000256" key="2">
    <source>
        <dbReference type="ARBA" id="ARBA00023157"/>
    </source>
</evidence>
<name>A0A6P1D8A1_9NOCA</name>
<keyword evidence="4" id="KW-0378">Hydrolase</keyword>
<proteinExistence type="predicted"/>
<dbReference type="GO" id="GO:0006952">
    <property type="term" value="P:defense response"/>
    <property type="evidence" value="ECO:0007669"/>
    <property type="project" value="UniProtKB-KW"/>
</dbReference>
<dbReference type="GO" id="GO:0004568">
    <property type="term" value="F:chitinase activity"/>
    <property type="evidence" value="ECO:0007669"/>
    <property type="project" value="InterPro"/>
</dbReference>
<dbReference type="Proteomes" id="UP000468928">
    <property type="component" value="Unassembled WGS sequence"/>
</dbReference>
<dbReference type="AlphaFoldDB" id="A0A6P1D8A1"/>
<evidence type="ECO:0000313" key="5">
    <source>
        <dbReference type="Proteomes" id="UP000468928"/>
    </source>
</evidence>
<dbReference type="GO" id="GO:0006032">
    <property type="term" value="P:chitin catabolic process"/>
    <property type="evidence" value="ECO:0007669"/>
    <property type="project" value="InterPro"/>
</dbReference>
<dbReference type="InterPro" id="IPR023346">
    <property type="entry name" value="Lysozyme-like_dom_sf"/>
</dbReference>
<gene>
    <name evidence="4" type="ORF">GV789_21090</name>
</gene>
<organism evidence="4 5">
    <name type="scientific">Nocardia cyriacigeorgica</name>
    <dbReference type="NCBI Taxonomy" id="135487"/>
    <lineage>
        <taxon>Bacteria</taxon>
        <taxon>Bacillati</taxon>
        <taxon>Actinomycetota</taxon>
        <taxon>Actinomycetes</taxon>
        <taxon>Mycobacteriales</taxon>
        <taxon>Nocardiaceae</taxon>
        <taxon>Nocardia</taxon>
    </lineage>
</organism>
<protein>
    <submittedName>
        <fullName evidence="4">Glycoside hydrolase family 19 protein</fullName>
    </submittedName>
</protein>
<dbReference type="Pfam" id="PF00182">
    <property type="entry name" value="Glyco_hydro_19"/>
    <property type="match status" value="1"/>
</dbReference>
<accession>A0A6P1D8A1</accession>
<evidence type="ECO:0000313" key="4">
    <source>
        <dbReference type="EMBL" id="NEW46925.1"/>
    </source>
</evidence>
<dbReference type="Gene3D" id="1.10.530.10">
    <property type="match status" value="1"/>
</dbReference>